<dbReference type="PANTHER" id="PTHR33018">
    <property type="entry name" value="OS10G0338966 PROTEIN-RELATED"/>
    <property type="match status" value="1"/>
</dbReference>
<dbReference type="EMBL" id="FO203437">
    <property type="protein sequence ID" value="CCI55307.1"/>
    <property type="molecule type" value="Genomic_DNA"/>
</dbReference>
<organism evidence="5">
    <name type="scientific">Phyllostachys edulis</name>
    <name type="common">Tortoise shell bamboo</name>
    <name type="synonym">Bambusa edulis</name>
    <dbReference type="NCBI Taxonomy" id="38705"/>
    <lineage>
        <taxon>Eukaryota</taxon>
        <taxon>Viridiplantae</taxon>
        <taxon>Streptophyta</taxon>
        <taxon>Embryophyta</taxon>
        <taxon>Tracheophyta</taxon>
        <taxon>Spermatophyta</taxon>
        <taxon>Magnoliopsida</taxon>
        <taxon>Liliopsida</taxon>
        <taxon>Poales</taxon>
        <taxon>Poaceae</taxon>
        <taxon>BOP clade</taxon>
        <taxon>Bambusoideae</taxon>
        <taxon>Arundinarodae</taxon>
        <taxon>Arundinarieae</taxon>
        <taxon>Arundinariinae</taxon>
        <taxon>Phyllostachys</taxon>
    </lineage>
</organism>
<dbReference type="InterPro" id="IPR038765">
    <property type="entry name" value="Papain-like_cys_pep_sf"/>
</dbReference>
<evidence type="ECO:0000259" key="4">
    <source>
        <dbReference type="Pfam" id="PF02902"/>
    </source>
</evidence>
<accession>L0P2D3</accession>
<keyword evidence="3" id="KW-0378">Hydrolase</keyword>
<evidence type="ECO:0000256" key="2">
    <source>
        <dbReference type="ARBA" id="ARBA00022670"/>
    </source>
</evidence>
<dbReference type="GO" id="GO:0008234">
    <property type="term" value="F:cysteine-type peptidase activity"/>
    <property type="evidence" value="ECO:0007669"/>
    <property type="project" value="InterPro"/>
</dbReference>
<dbReference type="Pfam" id="PF02902">
    <property type="entry name" value="Peptidase_C48"/>
    <property type="match status" value="1"/>
</dbReference>
<comment type="similarity">
    <text evidence="1">Belongs to the peptidase C48 family.</text>
</comment>
<proteinExistence type="inferred from homology"/>
<dbReference type="InterPro" id="IPR003653">
    <property type="entry name" value="Peptidase_C48_C"/>
</dbReference>
<dbReference type="PANTHER" id="PTHR33018:SF30">
    <property type="entry name" value="OS02G0502850 PROTEIN"/>
    <property type="match status" value="1"/>
</dbReference>
<gene>
    <name evidence="5" type="primary">PH01B001I13.3</name>
</gene>
<dbReference type="GO" id="GO:0006508">
    <property type="term" value="P:proteolysis"/>
    <property type="evidence" value="ECO:0007669"/>
    <property type="project" value="UniProtKB-KW"/>
</dbReference>
<name>L0P2D3_PHYED</name>
<reference evidence="5" key="1">
    <citation type="submission" date="2012-05" db="EMBL/GenBank/DDBJ databases">
        <authorList>
            <person name="Han B."/>
            <person name="Lu Y."/>
            <person name="Feng Q."/>
            <person name="Zhao Q."/>
            <person name="Lu T.T."/>
            <person name="Li Y."/>
            <person name="Liu K.Y."/>
            <person name="Huang X.H."/>
            <person name="Fan D.L."/>
            <person name="Weng Q.J."/>
            <person name="Zhang L."/>
            <person name="Lu Y.Q."/>
            <person name="Guo Y.L."/>
            <person name="Li W.J."/>
            <person name="Zhou C.C."/>
            <person name="Lu H.Y."/>
            <person name="Huang T."/>
            <person name="Zhu C.R."/>
            <person name="Zhao Y."/>
            <person name="Hu T."/>
            <person name="Yao N."/>
        </authorList>
    </citation>
    <scope>NUCLEOTIDE SEQUENCE</scope>
</reference>
<evidence type="ECO:0000256" key="1">
    <source>
        <dbReference type="ARBA" id="ARBA00005234"/>
    </source>
</evidence>
<dbReference type="Gene3D" id="3.40.395.10">
    <property type="entry name" value="Adenoviral Proteinase, Chain A"/>
    <property type="match status" value="1"/>
</dbReference>
<protein>
    <submittedName>
        <fullName evidence="5">PH01B001I13.3 protein</fullName>
    </submittedName>
</protein>
<keyword evidence="2" id="KW-0645">Protease</keyword>
<dbReference type="SUPFAM" id="SSF54001">
    <property type="entry name" value="Cysteine proteinases"/>
    <property type="match status" value="1"/>
</dbReference>
<evidence type="ECO:0000256" key="3">
    <source>
        <dbReference type="ARBA" id="ARBA00022801"/>
    </source>
</evidence>
<dbReference type="AlphaFoldDB" id="L0P2D3"/>
<evidence type="ECO:0000313" key="5">
    <source>
        <dbReference type="EMBL" id="CCI55307.1"/>
    </source>
</evidence>
<feature type="domain" description="Ubiquitin-like protease family profile" evidence="4">
    <location>
        <begin position="286"/>
        <end position="369"/>
    </location>
</feature>
<sequence>MVGKRAKIYNCDMDRKSTIQNSGVRIDAFHEQFNTARACGLNSYYGFVEEIWELDYVLFKILLFRCPWVKLLQGVKVDKYGVTTVDLKHLANKNRHVVLHRKRRIVGVENVVDEEEYNQFDELPPFRDSIRLDKRTQRFDYGTVCDYLSQTIASKRDGRGTVFVTIIDVTECVWISEQSGCRPNDYHEAAPVILGASPPQHRSSVASTPNSKHDDVQLPIDDIKEPTPCKLQVRMVRSISIETRWGMGWQEPVGFLDPHVVSEQTINQDASYVEKYITMGLLAQDDKDYILVSYNQKYHWILLVIIPKRNKVIYLDSLLNKTYDFTLVKGILDRSFIAYVAEGGCRQQKQDHLCAFYVCHHMQQIMSAKLKDPEGLNIDLDALAVSEISEV</sequence>